<dbReference type="InterPro" id="IPR018936">
    <property type="entry name" value="PI3/4_kinase_CS"/>
</dbReference>
<evidence type="ECO:0000313" key="11">
    <source>
        <dbReference type="EMBL" id="KAK9908579.1"/>
    </source>
</evidence>
<dbReference type="PIRSF" id="PIRSF000587">
    <property type="entry name" value="PI3K_Vps34"/>
    <property type="match status" value="1"/>
</dbReference>
<dbReference type="InterPro" id="IPR016024">
    <property type="entry name" value="ARM-type_fold"/>
</dbReference>
<comment type="similarity">
    <text evidence="6 7">Belongs to the PI3/PI4-kinase family.</text>
</comment>
<keyword evidence="12" id="KW-1185">Reference proteome</keyword>
<sequence>MVQDRAKGEAFVFYLSCDISSQVHVRVDHLVGQLRAKGSPKVGTNDEGTAPALYVVGQLCAFGEVLGLPARAPIAQARSDGCSWGSILSFPLKYCDLAQDAQLALTVWQIQEGQPQTPLGGATLRLFSKKGRLKSGQQELRLWAGREADMAWPSATPAKLPVAQRGEQGRLEQLMKRYNRGEIAPVEWLDHLTLQQIQQYRGQEEKDAQGGRLVLQVELPTFPHAVVYQQAATAPVTPADMAGAAGDRSGPNLQVISDPEVGRENPSELKAAKLARSMARGVEDRDLKPNTKERQQIEAVISLQKQHNESSGKGQEWVRRPLTPEERALVWRFRWSLTGEPRALTKVLRCVDWGDAREARSAGDLIARWAPIGLADALELLSPAFSNPEVRAHAVEVLKRTENEELLYYLLQLVQALRYEAADDSRLAAFLVQRAISDPTLAIFLHWYLYVEWEDPAFGPRAASVHKRLQEGLSSSEDASHSMAAISAQMGLVAQLRHIANELKGTAAKKAEQLRRMVGEYGQCGELAYLKCPLPLDPGVLLTGILAEECSVFKSALAPLRLTFRTAGSGTKQGTEEVPGPDAGALVLPRPVEGTSGTLVRAPSAALKEGRFQVIYKKGDDLRQDQLVVQIFSLMDRLLKRENLDLRLTPYRVLPTSAEDGLIECVPSMALARVIAEHKSIHRYWALYNADPSGPYGLKAEVLDTFVKSCAGYCVMTYILGVGDRHNDNLMLTPDGRLFHIDFGFIMGRDPKPWPPPFKLSREMVEAMGGAESELYRAFCAHACEAYNILRKSASLILSLFHLMAGAAIPDIRSDPEKAMLKLQEKLRLGEDDEVAIEWMQQLIHDSSSNAMAGFMEATHRIAQALR</sequence>
<dbReference type="SMART" id="SM00145">
    <property type="entry name" value="PI3Ka"/>
    <property type="match status" value="1"/>
</dbReference>
<dbReference type="InterPro" id="IPR042236">
    <property type="entry name" value="PI3K_accessory_sf"/>
</dbReference>
<dbReference type="Pfam" id="PF00792">
    <property type="entry name" value="PI3K_C2"/>
    <property type="match status" value="1"/>
</dbReference>
<dbReference type="InterPro" id="IPR002420">
    <property type="entry name" value="PI3K-type_C2_dom"/>
</dbReference>
<dbReference type="PANTHER" id="PTHR10048">
    <property type="entry name" value="PHOSPHATIDYLINOSITOL KINASE"/>
    <property type="match status" value="1"/>
</dbReference>
<evidence type="ECO:0000256" key="2">
    <source>
        <dbReference type="ARBA" id="ARBA00022679"/>
    </source>
</evidence>
<dbReference type="InterPro" id="IPR036940">
    <property type="entry name" value="PI3/4_kinase_cat_sf"/>
</dbReference>
<dbReference type="InterPro" id="IPR008290">
    <property type="entry name" value="PI3K_Vps34"/>
</dbReference>
<feature type="domain" description="PIK helical" evidence="9">
    <location>
        <begin position="284"/>
        <end position="472"/>
    </location>
</feature>
<dbReference type="SUPFAM" id="SSF56112">
    <property type="entry name" value="Protein kinase-like (PK-like)"/>
    <property type="match status" value="1"/>
</dbReference>
<dbReference type="SMART" id="SM00146">
    <property type="entry name" value="PI3Kc"/>
    <property type="match status" value="1"/>
</dbReference>
<evidence type="ECO:0000256" key="3">
    <source>
        <dbReference type="ARBA" id="ARBA00022741"/>
    </source>
</evidence>
<dbReference type="InterPro" id="IPR035892">
    <property type="entry name" value="C2_domain_sf"/>
</dbReference>
<dbReference type="Proteomes" id="UP001491310">
    <property type="component" value="Unassembled WGS sequence"/>
</dbReference>
<dbReference type="SUPFAM" id="SSF48371">
    <property type="entry name" value="ARM repeat"/>
    <property type="match status" value="1"/>
</dbReference>
<feature type="domain" description="C2 PI3K-type" evidence="10">
    <location>
        <begin position="19"/>
        <end position="181"/>
    </location>
</feature>
<evidence type="ECO:0000313" key="12">
    <source>
        <dbReference type="Proteomes" id="UP001491310"/>
    </source>
</evidence>
<feature type="domain" description="PI3K/PI4K catalytic" evidence="8">
    <location>
        <begin position="546"/>
        <end position="852"/>
    </location>
</feature>
<dbReference type="CDD" id="cd00896">
    <property type="entry name" value="PI3Kc_III"/>
    <property type="match status" value="1"/>
</dbReference>
<evidence type="ECO:0000256" key="6">
    <source>
        <dbReference type="PIRNR" id="PIRNR000587"/>
    </source>
</evidence>
<comment type="caution">
    <text evidence="11">The sequence shown here is derived from an EMBL/GenBank/DDBJ whole genome shotgun (WGS) entry which is preliminary data.</text>
</comment>
<dbReference type="EC" id="2.7.1.137" evidence="1"/>
<proteinExistence type="inferred from homology"/>
<dbReference type="PROSITE" id="PS50290">
    <property type="entry name" value="PI3_4_KINASE_3"/>
    <property type="match status" value="1"/>
</dbReference>
<dbReference type="EMBL" id="JALJOT010000008">
    <property type="protein sequence ID" value="KAK9908579.1"/>
    <property type="molecule type" value="Genomic_DNA"/>
</dbReference>
<evidence type="ECO:0000256" key="1">
    <source>
        <dbReference type="ARBA" id="ARBA00012073"/>
    </source>
</evidence>
<evidence type="ECO:0000259" key="9">
    <source>
        <dbReference type="PROSITE" id="PS51545"/>
    </source>
</evidence>
<dbReference type="InterPro" id="IPR001263">
    <property type="entry name" value="PI3K_accessory_dom"/>
</dbReference>
<protein>
    <recommendedName>
        <fullName evidence="1">phosphatidylinositol 3-kinase</fullName>
        <ecNumber evidence="1">2.7.1.137</ecNumber>
    </recommendedName>
</protein>
<evidence type="ECO:0000259" key="8">
    <source>
        <dbReference type="PROSITE" id="PS50290"/>
    </source>
</evidence>
<dbReference type="Gene3D" id="1.25.40.70">
    <property type="entry name" value="Phosphatidylinositol 3-kinase, accessory domain (PIK)"/>
    <property type="match status" value="1"/>
</dbReference>
<evidence type="ECO:0000256" key="7">
    <source>
        <dbReference type="PROSITE-ProRule" id="PRU00880"/>
    </source>
</evidence>
<reference evidence="11 12" key="1">
    <citation type="journal article" date="2024" name="Nat. Commun.">
        <title>Phylogenomics reveals the evolutionary origins of lichenization in chlorophyte algae.</title>
        <authorList>
            <person name="Puginier C."/>
            <person name="Libourel C."/>
            <person name="Otte J."/>
            <person name="Skaloud P."/>
            <person name="Haon M."/>
            <person name="Grisel S."/>
            <person name="Petersen M."/>
            <person name="Berrin J.G."/>
            <person name="Delaux P.M."/>
            <person name="Dal Grande F."/>
            <person name="Keller J."/>
        </authorList>
    </citation>
    <scope>NUCLEOTIDE SEQUENCE [LARGE SCALE GENOMIC DNA]</scope>
    <source>
        <strain evidence="11 12">SAG 216-7</strain>
    </source>
</reference>
<dbReference type="Gene3D" id="1.10.1070.11">
    <property type="entry name" value="Phosphatidylinositol 3-/4-kinase, catalytic domain"/>
    <property type="match status" value="1"/>
</dbReference>
<gene>
    <name evidence="11" type="ORF">WJX75_009921</name>
</gene>
<name>A0ABR2YNM8_9CHLO</name>
<dbReference type="InterPro" id="IPR057756">
    <property type="entry name" value="PI3-kinase_type3/VPS34_cat"/>
</dbReference>
<keyword evidence="2 6" id="KW-0808">Transferase</keyword>
<dbReference type="PANTHER" id="PTHR10048:SF7">
    <property type="entry name" value="PHOSPHATIDYLINOSITOL 3-KINASE CATALYTIC SUBUNIT TYPE 3"/>
    <property type="match status" value="1"/>
</dbReference>
<evidence type="ECO:0000256" key="4">
    <source>
        <dbReference type="ARBA" id="ARBA00022777"/>
    </source>
</evidence>
<dbReference type="Pfam" id="PF00613">
    <property type="entry name" value="PI3Ka"/>
    <property type="match status" value="1"/>
</dbReference>
<dbReference type="PROSITE" id="PS00916">
    <property type="entry name" value="PI3_4_KINASE_2"/>
    <property type="match status" value="1"/>
</dbReference>
<dbReference type="InterPro" id="IPR015433">
    <property type="entry name" value="PI3/4_kinase"/>
</dbReference>
<dbReference type="Gene3D" id="3.30.1010.10">
    <property type="entry name" value="Phosphatidylinositol 3-kinase Catalytic Subunit, Chain A, domain 4"/>
    <property type="match status" value="1"/>
</dbReference>
<dbReference type="SUPFAM" id="SSF49562">
    <property type="entry name" value="C2 domain (Calcium/lipid-binding domain, CaLB)"/>
    <property type="match status" value="1"/>
</dbReference>
<dbReference type="PROSITE" id="PS51545">
    <property type="entry name" value="PIK_HELICAL"/>
    <property type="match status" value="1"/>
</dbReference>
<evidence type="ECO:0000259" key="10">
    <source>
        <dbReference type="PROSITE" id="PS51547"/>
    </source>
</evidence>
<evidence type="ECO:0000256" key="5">
    <source>
        <dbReference type="ARBA" id="ARBA00022840"/>
    </source>
</evidence>
<keyword evidence="4 6" id="KW-0418">Kinase</keyword>
<accession>A0ABR2YNM8</accession>
<dbReference type="Gene3D" id="2.60.40.150">
    <property type="entry name" value="C2 domain"/>
    <property type="match status" value="1"/>
</dbReference>
<dbReference type="Pfam" id="PF00454">
    <property type="entry name" value="PI3_PI4_kinase"/>
    <property type="match status" value="1"/>
</dbReference>
<keyword evidence="3 6" id="KW-0547">Nucleotide-binding</keyword>
<keyword evidence="5 6" id="KW-0067">ATP-binding</keyword>
<dbReference type="PROSITE" id="PS51547">
    <property type="entry name" value="C2_PI3K"/>
    <property type="match status" value="1"/>
</dbReference>
<dbReference type="InterPro" id="IPR011009">
    <property type="entry name" value="Kinase-like_dom_sf"/>
</dbReference>
<dbReference type="InterPro" id="IPR000403">
    <property type="entry name" value="PI3/4_kinase_cat_dom"/>
</dbReference>
<organism evidence="11 12">
    <name type="scientific">Coccomyxa subellipsoidea</name>
    <dbReference type="NCBI Taxonomy" id="248742"/>
    <lineage>
        <taxon>Eukaryota</taxon>
        <taxon>Viridiplantae</taxon>
        <taxon>Chlorophyta</taxon>
        <taxon>core chlorophytes</taxon>
        <taxon>Trebouxiophyceae</taxon>
        <taxon>Trebouxiophyceae incertae sedis</taxon>
        <taxon>Coccomyxaceae</taxon>
        <taxon>Coccomyxa</taxon>
    </lineage>
</organism>